<gene>
    <name evidence="2" type="ORF">GLOINDRAFT_91338</name>
</gene>
<evidence type="ECO:0000256" key="1">
    <source>
        <dbReference type="SAM" id="MobiDB-lite"/>
    </source>
</evidence>
<proteinExistence type="predicted"/>
<accession>U9UQF1</accession>
<dbReference type="EMBL" id="KI275453">
    <property type="protein sequence ID" value="ESA22595.1"/>
    <property type="molecule type" value="Genomic_DNA"/>
</dbReference>
<feature type="region of interest" description="Disordered" evidence="1">
    <location>
        <begin position="1"/>
        <end position="51"/>
    </location>
</feature>
<organism evidence="2">
    <name type="scientific">Rhizophagus irregularis (strain DAOM 181602 / DAOM 197198 / MUCL 43194)</name>
    <name type="common">Arbuscular mycorrhizal fungus</name>
    <name type="synonym">Glomus intraradices</name>
    <dbReference type="NCBI Taxonomy" id="747089"/>
    <lineage>
        <taxon>Eukaryota</taxon>
        <taxon>Fungi</taxon>
        <taxon>Fungi incertae sedis</taxon>
        <taxon>Mucoromycota</taxon>
        <taxon>Glomeromycotina</taxon>
        <taxon>Glomeromycetes</taxon>
        <taxon>Glomerales</taxon>
        <taxon>Glomeraceae</taxon>
        <taxon>Rhizophagus</taxon>
    </lineage>
</organism>
<evidence type="ECO:0000313" key="2">
    <source>
        <dbReference type="EMBL" id="ESA22595.1"/>
    </source>
</evidence>
<protein>
    <submittedName>
        <fullName evidence="2">Uncharacterized protein</fullName>
    </submittedName>
</protein>
<sequence>MATASMKSSSHYENKSYTQQYTGSGFSSNDEDTANYQRNHKNHKPITMEKKTKYTFNGNGIHNKTEEYDPKPLDLSLSDLSNLGNFVQRIRKHRINPLNSSLSPQFVFITNKRNDFDALVRTLIEVYPKSLIQFRFKKSDDQEECYLSEKEANSSVWKVATTKDLVSWNSYKDEFAKSEIYFSYNENEHQIETKDFSETSEYSSSGHDFKWSSNTVKYFNSKFAITTCTNEDKQMEIIHVIKITVQVSAEDREMIIRCLKLNALESDATEICLSQESDGSLSIHKIISDHLKIDSDSIEDTVKGLTFFVGGFEELKNIHH</sequence>
<dbReference type="VEuPathDB" id="FungiDB:RhiirFUN_007610"/>
<name>U9UQF1_RHIID</name>
<reference evidence="2" key="1">
    <citation type="submission" date="2013-07" db="EMBL/GenBank/DDBJ databases">
        <title>The genome of an arbuscular mycorrhizal fungus provides insights into the evolution of the oldest plant symbiosis.</title>
        <authorList>
            <consortium name="DOE Joint Genome Institute"/>
            <person name="Tisserant E."/>
            <person name="Malbreil M."/>
            <person name="Kuo A."/>
            <person name="Kohler A."/>
            <person name="Symeonidi A."/>
            <person name="Balestrini R."/>
            <person name="Charron P."/>
            <person name="Duensing N."/>
            <person name="Frei-dit-Frey N."/>
            <person name="Gianinazzi-Pearson V."/>
            <person name="Gilbert B."/>
            <person name="Handa Y."/>
            <person name="Hijri M."/>
            <person name="Kaul R."/>
            <person name="Kawaguchi M."/>
            <person name="Krajinski F."/>
            <person name="Lammers P."/>
            <person name="Lapierre D."/>
            <person name="Masclaux F.G."/>
            <person name="Murat C."/>
            <person name="Morin E."/>
            <person name="Ndikumana S."/>
            <person name="Pagni M."/>
            <person name="Petitpierre D."/>
            <person name="Requena N."/>
            <person name="Rosikiewicz P."/>
            <person name="Riley R."/>
            <person name="Saito K."/>
            <person name="San Clemente H."/>
            <person name="Shapiro H."/>
            <person name="van Tuinen D."/>
            <person name="Becard G."/>
            <person name="Bonfante P."/>
            <person name="Paszkowski U."/>
            <person name="Shachar-Hill Y."/>
            <person name="Young J.P."/>
            <person name="Sanders I.R."/>
            <person name="Henrissat B."/>
            <person name="Rensing S.A."/>
            <person name="Grigoriev I.V."/>
            <person name="Corradi N."/>
            <person name="Roux C."/>
            <person name="Martin F."/>
        </authorList>
    </citation>
    <scope>NUCLEOTIDE SEQUENCE</scope>
    <source>
        <strain evidence="2">DAOM 197198</strain>
    </source>
</reference>
<dbReference type="AlphaFoldDB" id="U9UQF1"/>
<dbReference type="HOGENOM" id="CLU_869174_0_0_1"/>
<feature type="compositionally biased region" description="Polar residues" evidence="1">
    <location>
        <begin position="1"/>
        <end position="28"/>
    </location>
</feature>